<dbReference type="GO" id="GO:0005874">
    <property type="term" value="C:microtubule"/>
    <property type="evidence" value="ECO:0007669"/>
    <property type="project" value="TreeGrafter"/>
</dbReference>
<dbReference type="GO" id="GO:0005777">
    <property type="term" value="C:peroxisome"/>
    <property type="evidence" value="ECO:0007669"/>
    <property type="project" value="TreeGrafter"/>
</dbReference>
<dbReference type="GO" id="GO:0003924">
    <property type="term" value="F:GTPase activity"/>
    <property type="evidence" value="ECO:0007669"/>
    <property type="project" value="InterPro"/>
</dbReference>
<dbReference type="PROSITE" id="PS00410">
    <property type="entry name" value="G_DYNAMIN_1"/>
    <property type="match status" value="1"/>
</dbReference>
<dbReference type="InterPro" id="IPR030381">
    <property type="entry name" value="G_DYNAMIN_dom"/>
</dbReference>
<dbReference type="PROSITE" id="PS51388">
    <property type="entry name" value="GED"/>
    <property type="match status" value="1"/>
</dbReference>
<dbReference type="InterPro" id="IPR019762">
    <property type="entry name" value="Dynamin_GTPase_CS"/>
</dbReference>
<feature type="region of interest" description="Disordered" evidence="4">
    <location>
        <begin position="528"/>
        <end position="564"/>
    </location>
</feature>
<dbReference type="InterPro" id="IPR027417">
    <property type="entry name" value="P-loop_NTPase"/>
</dbReference>
<dbReference type="AlphaFoldDB" id="A0A9N9JT08"/>
<dbReference type="GO" id="GO:0016559">
    <property type="term" value="P:peroxisome fission"/>
    <property type="evidence" value="ECO:0007669"/>
    <property type="project" value="TreeGrafter"/>
</dbReference>
<dbReference type="InterPro" id="IPR000375">
    <property type="entry name" value="Dynamin_stalk"/>
</dbReference>
<dbReference type="Gene3D" id="3.40.50.300">
    <property type="entry name" value="P-loop containing nucleotide triphosphate hydrolases"/>
    <property type="match status" value="1"/>
</dbReference>
<keyword evidence="8" id="KW-1185">Reference proteome</keyword>
<dbReference type="InterPro" id="IPR003130">
    <property type="entry name" value="GED"/>
</dbReference>
<dbReference type="PROSITE" id="PS51718">
    <property type="entry name" value="G_DYNAMIN_2"/>
    <property type="match status" value="1"/>
</dbReference>
<dbReference type="SMART" id="SM00053">
    <property type="entry name" value="DYNc"/>
    <property type="match status" value="1"/>
</dbReference>
<feature type="non-terminal residue" evidence="7">
    <location>
        <position position="719"/>
    </location>
</feature>
<dbReference type="OrthoDB" id="5061070at2759"/>
<reference evidence="7" key="1">
    <citation type="submission" date="2021-06" db="EMBL/GenBank/DDBJ databases">
        <authorList>
            <person name="Kallberg Y."/>
            <person name="Tangrot J."/>
            <person name="Rosling A."/>
        </authorList>
    </citation>
    <scope>NUCLEOTIDE SEQUENCE</scope>
    <source>
        <strain evidence="7">FL966</strain>
    </source>
</reference>
<evidence type="ECO:0000256" key="3">
    <source>
        <dbReference type="RuleBase" id="RU003932"/>
    </source>
</evidence>
<dbReference type="GO" id="GO:0008017">
    <property type="term" value="F:microtubule binding"/>
    <property type="evidence" value="ECO:0007669"/>
    <property type="project" value="TreeGrafter"/>
</dbReference>
<gene>
    <name evidence="7" type="ORF">CPELLU_LOCUS17085</name>
</gene>
<dbReference type="GO" id="GO:0048312">
    <property type="term" value="P:intracellular distribution of mitochondria"/>
    <property type="evidence" value="ECO:0007669"/>
    <property type="project" value="TreeGrafter"/>
</dbReference>
<accession>A0A9N9JT08</accession>
<dbReference type="SMART" id="SM00302">
    <property type="entry name" value="GED"/>
    <property type="match status" value="1"/>
</dbReference>
<feature type="domain" description="Dynamin-type G" evidence="6">
    <location>
        <begin position="22"/>
        <end position="295"/>
    </location>
</feature>
<protein>
    <submittedName>
        <fullName evidence="7">5277_t:CDS:1</fullName>
    </submittedName>
</protein>
<evidence type="ECO:0000256" key="2">
    <source>
        <dbReference type="ARBA" id="ARBA00023134"/>
    </source>
</evidence>
<dbReference type="PANTHER" id="PTHR11566:SF235">
    <property type="entry name" value="DYNAMIN-RELATED PROTEIN DNM1"/>
    <property type="match status" value="1"/>
</dbReference>
<keyword evidence="1 3" id="KW-0547">Nucleotide-binding</keyword>
<comment type="similarity">
    <text evidence="3">Belongs to the TRAFAC class dynamin-like GTPase superfamily. Dynamin/Fzo/YdjA family.</text>
</comment>
<dbReference type="PANTHER" id="PTHR11566">
    <property type="entry name" value="DYNAMIN"/>
    <property type="match status" value="1"/>
</dbReference>
<dbReference type="SUPFAM" id="SSF52540">
    <property type="entry name" value="P-loop containing nucleoside triphosphate hydrolases"/>
    <property type="match status" value="1"/>
</dbReference>
<dbReference type="GO" id="GO:0006897">
    <property type="term" value="P:endocytosis"/>
    <property type="evidence" value="ECO:0007669"/>
    <property type="project" value="TreeGrafter"/>
</dbReference>
<dbReference type="Pfam" id="PF00350">
    <property type="entry name" value="Dynamin_N"/>
    <property type="match status" value="1"/>
</dbReference>
<dbReference type="GO" id="GO:0016020">
    <property type="term" value="C:membrane"/>
    <property type="evidence" value="ECO:0007669"/>
    <property type="project" value="TreeGrafter"/>
</dbReference>
<dbReference type="InterPro" id="IPR022812">
    <property type="entry name" value="Dynamin"/>
</dbReference>
<name>A0A9N9JT08_9GLOM</name>
<dbReference type="Pfam" id="PF01031">
    <property type="entry name" value="Dynamin_M"/>
    <property type="match status" value="1"/>
</dbReference>
<dbReference type="InterPro" id="IPR020850">
    <property type="entry name" value="GED_dom"/>
</dbReference>
<dbReference type="Proteomes" id="UP000789759">
    <property type="component" value="Unassembled WGS sequence"/>
</dbReference>
<evidence type="ECO:0000259" key="5">
    <source>
        <dbReference type="PROSITE" id="PS51388"/>
    </source>
</evidence>
<dbReference type="FunFam" id="3.40.50.300:FF:000383">
    <property type="entry name" value="Dynamin-like gtpase dnm1"/>
    <property type="match status" value="1"/>
</dbReference>
<dbReference type="EMBL" id="CAJVQA010027598">
    <property type="protein sequence ID" value="CAG8792274.1"/>
    <property type="molecule type" value="Genomic_DNA"/>
</dbReference>
<sequence length="719" mass="79668">MNDLIPIVNKLQDVFNTIGSDTVDLPQIIVVGSQSSGKSSVLENIVQRDFLPRGSGIVTRRPLVLQLVNIQDSEDSKAVEYGEFLHMSDRKFTDFSEIRKEIEAETARVAGQNKGISRSPIHLKIFSPNVLNLTLVDLPGLTKIPIGDQPTDIEKQTRSLVLDYITKPNSIILAVSPANVDLVNSESLKLAKQVDTEGKRTIGVLTKLDLMDAGTNALDVLTGRVIPLKLGFIGVVNRSQQDIIGHKPMTEALKAESEFFKRHSAYRSIASRCGTPFLAKILNHVGIWMLFQNWILMNHIRERLPDMKARINTLISQTTQELLSYGDPVLDEKTNKGALVLKLITKFSNDFTSSIDGTALDVSTKELCGGARIYYIFNNIFGAALQSISPCGNLSVQDIRTAIRNSTGPRPSLFVPEIAFDLLVKPQILLLEQPSLRCVELVHEELAKICHSCGNKELSRYPRLHAKLIEVVSELLRERLNPTTSYVESLISIQRAYVNTNHPDFIGGAGAMSDLANMSGNTTHITTLSGPAISSNDIQDGSSLSDKESSGSKDIGLPNGIGNNSSQRESFLTYFFGSGNKSDRTVLPDQPLPNRNGTFAKTGIDMGELEKKLDNGAIIDDGIHLTDHEEMEIQLIRTLISSYFNIVRKTIQDLVPKAIMHLLVNNSRESVQNRLVSELYKEELFVDLLQEDENLASKRQNCKTMLDVYRKAFDIMNEA</sequence>
<evidence type="ECO:0000313" key="7">
    <source>
        <dbReference type="EMBL" id="CAG8792274.1"/>
    </source>
</evidence>
<evidence type="ECO:0000313" key="8">
    <source>
        <dbReference type="Proteomes" id="UP000789759"/>
    </source>
</evidence>
<evidence type="ECO:0000256" key="1">
    <source>
        <dbReference type="ARBA" id="ARBA00022741"/>
    </source>
</evidence>
<keyword evidence="2 3" id="KW-0342">GTP-binding</keyword>
<evidence type="ECO:0000259" key="6">
    <source>
        <dbReference type="PROSITE" id="PS51718"/>
    </source>
</evidence>
<proteinExistence type="inferred from homology"/>
<evidence type="ECO:0000256" key="4">
    <source>
        <dbReference type="SAM" id="MobiDB-lite"/>
    </source>
</evidence>
<dbReference type="GO" id="GO:0005739">
    <property type="term" value="C:mitochondrion"/>
    <property type="evidence" value="ECO:0007669"/>
    <property type="project" value="TreeGrafter"/>
</dbReference>
<dbReference type="Pfam" id="PF02212">
    <property type="entry name" value="GED"/>
    <property type="match status" value="1"/>
</dbReference>
<dbReference type="CDD" id="cd08771">
    <property type="entry name" value="DLP_1"/>
    <property type="match status" value="1"/>
</dbReference>
<dbReference type="GO" id="GO:0005525">
    <property type="term" value="F:GTP binding"/>
    <property type="evidence" value="ECO:0007669"/>
    <property type="project" value="UniProtKB-KW"/>
</dbReference>
<dbReference type="GO" id="GO:0000266">
    <property type="term" value="P:mitochondrial fission"/>
    <property type="evidence" value="ECO:0007669"/>
    <property type="project" value="TreeGrafter"/>
</dbReference>
<comment type="caution">
    <text evidence="7">The sequence shown here is derived from an EMBL/GenBank/DDBJ whole genome shotgun (WGS) entry which is preliminary data.</text>
</comment>
<dbReference type="InterPro" id="IPR001401">
    <property type="entry name" value="Dynamin_GTPase"/>
</dbReference>
<dbReference type="InterPro" id="IPR045063">
    <property type="entry name" value="Dynamin_N"/>
</dbReference>
<dbReference type="PRINTS" id="PR00195">
    <property type="entry name" value="DYNAMIN"/>
</dbReference>
<dbReference type="Gene3D" id="1.20.120.1240">
    <property type="entry name" value="Dynamin, middle domain"/>
    <property type="match status" value="1"/>
</dbReference>
<organism evidence="7 8">
    <name type="scientific">Cetraspora pellucida</name>
    <dbReference type="NCBI Taxonomy" id="1433469"/>
    <lineage>
        <taxon>Eukaryota</taxon>
        <taxon>Fungi</taxon>
        <taxon>Fungi incertae sedis</taxon>
        <taxon>Mucoromycota</taxon>
        <taxon>Glomeromycotina</taxon>
        <taxon>Glomeromycetes</taxon>
        <taxon>Diversisporales</taxon>
        <taxon>Gigasporaceae</taxon>
        <taxon>Cetraspora</taxon>
    </lineage>
</organism>
<feature type="compositionally biased region" description="Polar residues" evidence="4">
    <location>
        <begin position="528"/>
        <end position="539"/>
    </location>
</feature>
<feature type="domain" description="GED" evidence="5">
    <location>
        <begin position="633"/>
        <end position="719"/>
    </location>
</feature>